<keyword evidence="8" id="KW-0597">Phosphoprotein</keyword>
<keyword evidence="20" id="KW-1133">Transmembrane helix</keyword>
<evidence type="ECO:0000256" key="15">
    <source>
        <dbReference type="ARBA" id="ARBA00023014"/>
    </source>
</evidence>
<dbReference type="PANTHER" id="PTHR24421:SF10">
    <property type="entry name" value="NITRATE_NITRITE SENSOR PROTEIN NARQ"/>
    <property type="match status" value="1"/>
</dbReference>
<reference evidence="23 24" key="1">
    <citation type="journal article" date="2019" name="Int. J. Syst. Evol. Microbiol.">
        <title>The Global Catalogue of Microorganisms (GCM) 10K type strain sequencing project: providing services to taxonomists for standard genome sequencing and annotation.</title>
        <authorList>
            <consortium name="The Broad Institute Genomics Platform"/>
            <consortium name="The Broad Institute Genome Sequencing Center for Infectious Disease"/>
            <person name="Wu L."/>
            <person name="Ma J."/>
        </authorList>
    </citation>
    <scope>NUCLEOTIDE SEQUENCE [LARGE SCALE GENOMIC DNA]</scope>
    <source>
        <strain evidence="23 24">JCM 15481</strain>
    </source>
</reference>
<organism evidence="23 24">
    <name type="scientific">Streptomyces synnematoformans</name>
    <dbReference type="NCBI Taxonomy" id="415721"/>
    <lineage>
        <taxon>Bacteria</taxon>
        <taxon>Bacillati</taxon>
        <taxon>Actinomycetota</taxon>
        <taxon>Actinomycetes</taxon>
        <taxon>Kitasatosporales</taxon>
        <taxon>Streptomycetaceae</taxon>
        <taxon>Streptomyces</taxon>
    </lineage>
</organism>
<evidence type="ECO:0000259" key="21">
    <source>
        <dbReference type="Pfam" id="PF02518"/>
    </source>
</evidence>
<evidence type="ECO:0000256" key="10">
    <source>
        <dbReference type="ARBA" id="ARBA00022741"/>
    </source>
</evidence>
<gene>
    <name evidence="23" type="ORF">GCM10009802_27490</name>
</gene>
<evidence type="ECO:0000256" key="9">
    <source>
        <dbReference type="ARBA" id="ARBA00022679"/>
    </source>
</evidence>
<dbReference type="Pfam" id="PF02518">
    <property type="entry name" value="HATPase_c"/>
    <property type="match status" value="1"/>
</dbReference>
<keyword evidence="7" id="KW-0963">Cytoplasm</keyword>
<keyword evidence="20" id="KW-0812">Transmembrane</keyword>
<dbReference type="InterPro" id="IPR050482">
    <property type="entry name" value="Sensor_HK_TwoCompSys"/>
</dbReference>
<keyword evidence="12" id="KW-0067">ATP-binding</keyword>
<dbReference type="Gene3D" id="3.30.565.10">
    <property type="entry name" value="Histidine kinase-like ATPase, C-terminal domain"/>
    <property type="match status" value="1"/>
</dbReference>
<evidence type="ECO:0000256" key="7">
    <source>
        <dbReference type="ARBA" id="ARBA00022490"/>
    </source>
</evidence>
<evidence type="ECO:0000256" key="18">
    <source>
        <dbReference type="SAM" id="Coils"/>
    </source>
</evidence>
<proteinExistence type="predicted"/>
<feature type="compositionally biased region" description="Polar residues" evidence="19">
    <location>
        <begin position="421"/>
        <end position="433"/>
    </location>
</feature>
<evidence type="ECO:0000256" key="16">
    <source>
        <dbReference type="ARBA" id="ARBA00024827"/>
    </source>
</evidence>
<dbReference type="InterPro" id="IPR017205">
    <property type="entry name" value="Sig_transdc_His_kinase_ChrS"/>
</dbReference>
<evidence type="ECO:0000313" key="24">
    <source>
        <dbReference type="Proteomes" id="UP001500443"/>
    </source>
</evidence>
<dbReference type="EMBL" id="BAAAPF010000071">
    <property type="protein sequence ID" value="GAA2123205.1"/>
    <property type="molecule type" value="Genomic_DNA"/>
</dbReference>
<dbReference type="Proteomes" id="UP001500443">
    <property type="component" value="Unassembled WGS sequence"/>
</dbReference>
<dbReference type="PIRSF" id="PIRSF037434">
    <property type="entry name" value="STHK_ChrS"/>
    <property type="match status" value="1"/>
</dbReference>
<evidence type="ECO:0000256" key="14">
    <source>
        <dbReference type="ARBA" id="ARBA00023012"/>
    </source>
</evidence>
<evidence type="ECO:0000256" key="3">
    <source>
        <dbReference type="ARBA" id="ARBA00004496"/>
    </source>
</evidence>
<dbReference type="PANTHER" id="PTHR24421">
    <property type="entry name" value="NITRATE/NITRITE SENSOR PROTEIN NARX-RELATED"/>
    <property type="match status" value="1"/>
</dbReference>
<evidence type="ECO:0000259" key="22">
    <source>
        <dbReference type="Pfam" id="PF07730"/>
    </source>
</evidence>
<feature type="domain" description="Histidine kinase/HSP90-like ATPase" evidence="21">
    <location>
        <begin position="293"/>
        <end position="405"/>
    </location>
</feature>
<keyword evidence="6" id="KW-0004">4Fe-4S</keyword>
<evidence type="ECO:0000256" key="6">
    <source>
        <dbReference type="ARBA" id="ARBA00022485"/>
    </source>
</evidence>
<feature type="region of interest" description="Disordered" evidence="19">
    <location>
        <begin position="339"/>
        <end position="369"/>
    </location>
</feature>
<comment type="caution">
    <text evidence="23">The sequence shown here is derived from an EMBL/GenBank/DDBJ whole genome shotgun (WGS) entry which is preliminary data.</text>
</comment>
<evidence type="ECO:0000256" key="20">
    <source>
        <dbReference type="SAM" id="Phobius"/>
    </source>
</evidence>
<feature type="transmembrane region" description="Helical" evidence="20">
    <location>
        <begin position="31"/>
        <end position="47"/>
    </location>
</feature>
<feature type="compositionally biased region" description="Gly residues" evidence="19">
    <location>
        <begin position="342"/>
        <end position="352"/>
    </location>
</feature>
<evidence type="ECO:0000256" key="17">
    <source>
        <dbReference type="ARBA" id="ARBA00030800"/>
    </source>
</evidence>
<feature type="transmembrane region" description="Helical" evidence="20">
    <location>
        <begin position="7"/>
        <end position="25"/>
    </location>
</feature>
<keyword evidence="24" id="KW-1185">Reference proteome</keyword>
<evidence type="ECO:0000256" key="13">
    <source>
        <dbReference type="ARBA" id="ARBA00023004"/>
    </source>
</evidence>
<dbReference type="Pfam" id="PF07730">
    <property type="entry name" value="HisKA_3"/>
    <property type="match status" value="1"/>
</dbReference>
<evidence type="ECO:0000256" key="5">
    <source>
        <dbReference type="ARBA" id="ARBA00017322"/>
    </source>
</evidence>
<feature type="region of interest" description="Disordered" evidence="19">
    <location>
        <begin position="407"/>
        <end position="433"/>
    </location>
</feature>
<evidence type="ECO:0000256" key="12">
    <source>
        <dbReference type="ARBA" id="ARBA00022840"/>
    </source>
</evidence>
<dbReference type="InterPro" id="IPR036890">
    <property type="entry name" value="HATPase_C_sf"/>
</dbReference>
<dbReference type="InterPro" id="IPR011712">
    <property type="entry name" value="Sig_transdc_His_kin_sub3_dim/P"/>
</dbReference>
<keyword evidence="15" id="KW-0479">Metal-binding</keyword>
<comment type="cofactor">
    <cofactor evidence="2">
        <name>[4Fe-4S] cluster</name>
        <dbReference type="ChEBI" id="CHEBI:49883"/>
    </cofactor>
</comment>
<dbReference type="Gene3D" id="1.20.5.1930">
    <property type="match status" value="1"/>
</dbReference>
<dbReference type="InterPro" id="IPR003594">
    <property type="entry name" value="HATPase_dom"/>
</dbReference>
<keyword evidence="10" id="KW-0547">Nucleotide-binding</keyword>
<evidence type="ECO:0000313" key="23">
    <source>
        <dbReference type="EMBL" id="GAA2123205.1"/>
    </source>
</evidence>
<keyword evidence="15" id="KW-0411">Iron-sulfur</keyword>
<feature type="domain" description="Signal transduction histidine kinase subgroup 3 dimerisation and phosphoacceptor" evidence="22">
    <location>
        <begin position="183"/>
        <end position="244"/>
    </location>
</feature>
<feature type="transmembrane region" description="Helical" evidence="20">
    <location>
        <begin position="101"/>
        <end position="118"/>
    </location>
</feature>
<dbReference type="SUPFAM" id="SSF55874">
    <property type="entry name" value="ATPase domain of HSP90 chaperone/DNA topoisomerase II/histidine kinase"/>
    <property type="match status" value="1"/>
</dbReference>
<accession>A0ABN2Y8V1</accession>
<keyword evidence="14" id="KW-0902">Two-component regulatory system</keyword>
<dbReference type="InterPro" id="IPR004358">
    <property type="entry name" value="Sig_transdc_His_kin-like_C"/>
</dbReference>
<comment type="function">
    <text evidence="16">Member of the two-component regulatory system NreB/NreC involved in the control of dissimilatory nitrate/nitrite reduction in response to oxygen. NreB functions as a direct oxygen sensor histidine kinase which is autophosphorylated, in the absence of oxygen, probably at the conserved histidine residue, and transfers its phosphate group probably to a conserved aspartate residue of NreC. NreB/NreC activates the expression of the nitrate (narGHJI) and nitrite (nir) reductase operons, as well as the putative nitrate transporter gene narT.</text>
</comment>
<keyword evidence="11" id="KW-0418">Kinase</keyword>
<evidence type="ECO:0000256" key="2">
    <source>
        <dbReference type="ARBA" id="ARBA00001966"/>
    </source>
</evidence>
<protein>
    <recommendedName>
        <fullName evidence="5">Oxygen sensor histidine kinase NreB</fullName>
        <ecNumber evidence="4">2.7.13.3</ecNumber>
    </recommendedName>
    <alternativeName>
        <fullName evidence="17">Nitrogen regulation protein B</fullName>
    </alternativeName>
</protein>
<feature type="transmembrane region" description="Helical" evidence="20">
    <location>
        <begin position="130"/>
        <end position="152"/>
    </location>
</feature>
<keyword evidence="13" id="KW-0408">Iron</keyword>
<evidence type="ECO:0000256" key="1">
    <source>
        <dbReference type="ARBA" id="ARBA00000085"/>
    </source>
</evidence>
<feature type="transmembrane region" description="Helical" evidence="20">
    <location>
        <begin position="54"/>
        <end position="72"/>
    </location>
</feature>
<evidence type="ECO:0000256" key="19">
    <source>
        <dbReference type="SAM" id="MobiDB-lite"/>
    </source>
</evidence>
<dbReference type="PRINTS" id="PR00344">
    <property type="entry name" value="BCTRLSENSOR"/>
</dbReference>
<sequence length="433" mass="44597">MLHGWDVFSWAIIGLLTLVTILGDVPAGDRYGSLALVAALALGYAVVRARPGNPVRLAYGYLVLLILVLGWLSWLRDGFGVLYTVTLTHFVIFVDSLRSAVVYSGLGALAITLGGTLREGWTADHLTTNATSSVAVYAVSIVIALLTPRALAVRDERARLRSRLADAEQRLAEAQKRQGAAEERERIAREIHDTLAQGFASIVVLAEAARAGLAAEPGKSAQQLRSIERTARDNLAEARVLVGAAPRDGSADGAAAGSVAGTLRRTLDRFAEDTGLTVDAELPDVDCDQPTRIALLRCTQESLANVRKHAEASTVGVVLGAGPAGIELEITDDGKGFVPGAAGRGAPGGDGRGAGDADGGGRDGAVPAGGFGLDGMRRRLAEFGGALTVTSSPGEGTRILVTVPAAGTAADGGTLPDGPDTTRTTGLATDGQV</sequence>
<comment type="catalytic activity">
    <reaction evidence="1">
        <text>ATP + protein L-histidine = ADP + protein N-phospho-L-histidine.</text>
        <dbReference type="EC" id="2.7.13.3"/>
    </reaction>
</comment>
<keyword evidence="18" id="KW-0175">Coiled coil</keyword>
<dbReference type="CDD" id="cd16917">
    <property type="entry name" value="HATPase_UhpB-NarQ-NarX-like"/>
    <property type="match status" value="1"/>
</dbReference>
<dbReference type="EC" id="2.7.13.3" evidence="4"/>
<feature type="coiled-coil region" evidence="18">
    <location>
        <begin position="150"/>
        <end position="184"/>
    </location>
</feature>
<comment type="subcellular location">
    <subcellularLocation>
        <location evidence="3">Cytoplasm</location>
    </subcellularLocation>
</comment>
<keyword evidence="9" id="KW-0808">Transferase</keyword>
<keyword evidence="20" id="KW-0472">Membrane</keyword>
<evidence type="ECO:0000256" key="11">
    <source>
        <dbReference type="ARBA" id="ARBA00022777"/>
    </source>
</evidence>
<evidence type="ECO:0000256" key="8">
    <source>
        <dbReference type="ARBA" id="ARBA00022553"/>
    </source>
</evidence>
<evidence type="ECO:0000256" key="4">
    <source>
        <dbReference type="ARBA" id="ARBA00012438"/>
    </source>
</evidence>
<name>A0ABN2Y8V1_9ACTN</name>